<accession>A0AAE3FJT0</accession>
<protein>
    <submittedName>
        <fullName evidence="2">DUF3343 domain-containing protein</fullName>
    </submittedName>
</protein>
<gene>
    <name evidence="2" type="ORF">MR241_07845</name>
</gene>
<sequence length="73" mass="7918">MANCLITFRSATYSMKARLALSRAGIAAREVKPDAEYTGRGCTHGLRIDCRMRRNAEAILRDGGIPYSAVVGS</sequence>
<evidence type="ECO:0000259" key="1">
    <source>
        <dbReference type="Pfam" id="PF11823"/>
    </source>
</evidence>
<feature type="domain" description="Putative Se/S carrier protein-like" evidence="1">
    <location>
        <begin position="3"/>
        <end position="70"/>
    </location>
</feature>
<dbReference type="AlphaFoldDB" id="A0AAE3FJT0"/>
<dbReference type="EMBL" id="JALEMU010000128">
    <property type="protein sequence ID" value="MCI5756187.1"/>
    <property type="molecule type" value="Genomic_DNA"/>
</dbReference>
<evidence type="ECO:0000313" key="3">
    <source>
        <dbReference type="Proteomes" id="UP001139365"/>
    </source>
</evidence>
<dbReference type="InterPro" id="IPR021778">
    <property type="entry name" value="Se/S_carrier-like"/>
</dbReference>
<dbReference type="Pfam" id="PF11823">
    <property type="entry name" value="Se_S_carrier"/>
    <property type="match status" value="1"/>
</dbReference>
<name>A0AAE3FJT0_9BACT</name>
<dbReference type="Proteomes" id="UP001139365">
    <property type="component" value="Unassembled WGS sequence"/>
</dbReference>
<evidence type="ECO:0000313" key="2">
    <source>
        <dbReference type="EMBL" id="MCI5756187.1"/>
    </source>
</evidence>
<organism evidence="2 3">
    <name type="scientific">Candidatus Colimorpha enterica</name>
    <dbReference type="NCBI Taxonomy" id="3083063"/>
    <lineage>
        <taxon>Bacteria</taxon>
        <taxon>Pseudomonadati</taxon>
        <taxon>Bacteroidota</taxon>
        <taxon>Bacteroidia</taxon>
        <taxon>Bacteroidales</taxon>
        <taxon>Candidatus Colimorpha</taxon>
    </lineage>
</organism>
<proteinExistence type="predicted"/>
<reference evidence="2 3" key="1">
    <citation type="submission" date="2022-03" db="EMBL/GenBank/DDBJ databases">
        <title>Metagenome-assembled genomes from swine fecal metagenomes.</title>
        <authorList>
            <person name="Holman D.B."/>
            <person name="Kommadath A."/>
        </authorList>
    </citation>
    <scope>NUCLEOTIDE SEQUENCE [LARGE SCALE GENOMIC DNA]</scope>
    <source>
        <strain evidence="2">SUG147</strain>
    </source>
</reference>
<comment type="caution">
    <text evidence="2">The sequence shown here is derived from an EMBL/GenBank/DDBJ whole genome shotgun (WGS) entry which is preliminary data.</text>
</comment>